<evidence type="ECO:0000256" key="6">
    <source>
        <dbReference type="ARBA" id="ARBA00022692"/>
    </source>
</evidence>
<keyword evidence="9" id="KW-0902">Two-component regulatory system</keyword>
<dbReference type="InterPro" id="IPR050428">
    <property type="entry name" value="TCS_sensor_his_kinase"/>
</dbReference>
<dbReference type="InterPro" id="IPR036890">
    <property type="entry name" value="HATPase_C_sf"/>
</dbReference>
<dbReference type="SMART" id="SM00388">
    <property type="entry name" value="HisKA"/>
    <property type="match status" value="1"/>
</dbReference>
<dbReference type="InterPro" id="IPR003594">
    <property type="entry name" value="HATPase_dom"/>
</dbReference>
<dbReference type="EC" id="2.7.13.3" evidence="3"/>
<dbReference type="SUPFAM" id="SSF47384">
    <property type="entry name" value="Homodimeric domain of signal transducing histidine kinase"/>
    <property type="match status" value="1"/>
</dbReference>
<dbReference type="PROSITE" id="PS50885">
    <property type="entry name" value="HAMP"/>
    <property type="match status" value="1"/>
</dbReference>
<evidence type="ECO:0000259" key="13">
    <source>
        <dbReference type="PROSITE" id="PS50885"/>
    </source>
</evidence>
<evidence type="ECO:0000256" key="7">
    <source>
        <dbReference type="ARBA" id="ARBA00022777"/>
    </source>
</evidence>
<evidence type="ECO:0000259" key="12">
    <source>
        <dbReference type="PROSITE" id="PS50109"/>
    </source>
</evidence>
<dbReference type="SMART" id="SM00304">
    <property type="entry name" value="HAMP"/>
    <property type="match status" value="1"/>
</dbReference>
<name>A0A853CGF9_9ACTN</name>
<comment type="catalytic activity">
    <reaction evidence="1">
        <text>ATP + protein L-histidine = ADP + protein N-phospho-L-histidine.</text>
        <dbReference type="EC" id="2.7.13.3"/>
    </reaction>
</comment>
<feature type="domain" description="HAMP" evidence="13">
    <location>
        <begin position="102"/>
        <end position="156"/>
    </location>
</feature>
<keyword evidence="5" id="KW-0808">Transferase</keyword>
<dbReference type="Gene3D" id="3.30.565.10">
    <property type="entry name" value="Histidine kinase-like ATPase, C-terminal domain"/>
    <property type="match status" value="1"/>
</dbReference>
<dbReference type="InterPro" id="IPR005467">
    <property type="entry name" value="His_kinase_dom"/>
</dbReference>
<dbReference type="SMART" id="SM00387">
    <property type="entry name" value="HATPase_c"/>
    <property type="match status" value="1"/>
</dbReference>
<proteinExistence type="predicted"/>
<evidence type="ECO:0000256" key="9">
    <source>
        <dbReference type="ARBA" id="ARBA00023012"/>
    </source>
</evidence>
<dbReference type="InterPro" id="IPR003661">
    <property type="entry name" value="HisK_dim/P_dom"/>
</dbReference>
<keyword evidence="7 14" id="KW-0418">Kinase</keyword>
<evidence type="ECO:0000256" key="4">
    <source>
        <dbReference type="ARBA" id="ARBA00022553"/>
    </source>
</evidence>
<sequence>MRRISAFAPVPSVSVVLTPRRRAAIAVLVTWPLAYFWVDFFLTTVKGLVYYLRDTPPWPYCAGGAGWVSVTNSCSSYSPGLAVVELLVAVGLALAVAVLLARWVMQPVRALGETLGRFGPASLALRMPVDGGPSDETGRLGASLNAVLDRLAEGYEAQRRFAATASHELRTPLATQRALIEVSLAGSLTPEQLELLSRQLLATNERNEQLIDGLLTLAETDRGLVTTAPVPLDEVVPAAAEQFRAAAVAADVTLSVEAAPVTVMGERPLVERLVANLVTNAVKYNEPGGSVWVRVDDDGALTVENTGSVVPAELVNGLFEPFRRLSGERLVHSGGVGLGLTIVRSIAAAHDATVLAEARPNGGLRITVRFPARAVRLSAAPRVSVG</sequence>
<dbReference type="RefSeq" id="WP_179718554.1">
    <property type="nucleotide sequence ID" value="NZ_JACBZT010000001.1"/>
</dbReference>
<keyword evidence="10 11" id="KW-0472">Membrane</keyword>
<keyword evidence="6 11" id="KW-0812">Transmembrane</keyword>
<feature type="domain" description="Histidine kinase" evidence="12">
    <location>
        <begin position="164"/>
        <end position="374"/>
    </location>
</feature>
<evidence type="ECO:0000313" key="14">
    <source>
        <dbReference type="EMBL" id="NYJ07024.1"/>
    </source>
</evidence>
<dbReference type="PANTHER" id="PTHR45436:SF5">
    <property type="entry name" value="SENSOR HISTIDINE KINASE TRCS"/>
    <property type="match status" value="1"/>
</dbReference>
<evidence type="ECO:0000256" key="8">
    <source>
        <dbReference type="ARBA" id="ARBA00022989"/>
    </source>
</evidence>
<dbReference type="AlphaFoldDB" id="A0A853CGF9"/>
<accession>A0A853CGF9</accession>
<feature type="transmembrane region" description="Helical" evidence="11">
    <location>
        <begin position="81"/>
        <end position="101"/>
    </location>
</feature>
<evidence type="ECO:0000256" key="10">
    <source>
        <dbReference type="ARBA" id="ARBA00023136"/>
    </source>
</evidence>
<dbReference type="Pfam" id="PF02518">
    <property type="entry name" value="HATPase_c"/>
    <property type="match status" value="1"/>
</dbReference>
<dbReference type="PROSITE" id="PS50109">
    <property type="entry name" value="HIS_KIN"/>
    <property type="match status" value="1"/>
</dbReference>
<evidence type="ECO:0000256" key="2">
    <source>
        <dbReference type="ARBA" id="ARBA00004236"/>
    </source>
</evidence>
<dbReference type="Gene3D" id="6.10.340.10">
    <property type="match status" value="1"/>
</dbReference>
<dbReference type="SUPFAM" id="SSF55874">
    <property type="entry name" value="ATPase domain of HSP90 chaperone/DNA topoisomerase II/histidine kinase"/>
    <property type="match status" value="1"/>
</dbReference>
<dbReference type="InterPro" id="IPR003660">
    <property type="entry name" value="HAMP_dom"/>
</dbReference>
<dbReference type="Gene3D" id="1.10.287.130">
    <property type="match status" value="1"/>
</dbReference>
<dbReference type="InterPro" id="IPR036097">
    <property type="entry name" value="HisK_dim/P_sf"/>
</dbReference>
<keyword evidence="15" id="KW-1185">Reference proteome</keyword>
<dbReference type="Proteomes" id="UP000541969">
    <property type="component" value="Unassembled WGS sequence"/>
</dbReference>
<feature type="transmembrane region" description="Helical" evidence="11">
    <location>
        <begin position="21"/>
        <end position="38"/>
    </location>
</feature>
<keyword evidence="8 11" id="KW-1133">Transmembrane helix</keyword>
<evidence type="ECO:0000256" key="11">
    <source>
        <dbReference type="SAM" id="Phobius"/>
    </source>
</evidence>
<dbReference type="PANTHER" id="PTHR45436">
    <property type="entry name" value="SENSOR HISTIDINE KINASE YKOH"/>
    <property type="match status" value="1"/>
</dbReference>
<evidence type="ECO:0000313" key="15">
    <source>
        <dbReference type="Proteomes" id="UP000541969"/>
    </source>
</evidence>
<keyword evidence="4" id="KW-0597">Phosphoprotein</keyword>
<protein>
    <recommendedName>
        <fullName evidence="3">histidine kinase</fullName>
        <ecNumber evidence="3">2.7.13.3</ecNumber>
    </recommendedName>
</protein>
<dbReference type="Pfam" id="PF00672">
    <property type="entry name" value="HAMP"/>
    <property type="match status" value="1"/>
</dbReference>
<gene>
    <name evidence="14" type="ORF">GGQ55_003302</name>
</gene>
<reference evidence="14 15" key="1">
    <citation type="submission" date="2020-07" db="EMBL/GenBank/DDBJ databases">
        <title>Sequencing the genomes of 1000 actinobacteria strains.</title>
        <authorList>
            <person name="Klenk H.-P."/>
        </authorList>
    </citation>
    <scope>NUCLEOTIDE SEQUENCE [LARGE SCALE GENOMIC DNA]</scope>
    <source>
        <strain evidence="14 15">DSM 104001</strain>
    </source>
</reference>
<dbReference type="InterPro" id="IPR004358">
    <property type="entry name" value="Sig_transdc_His_kin-like_C"/>
</dbReference>
<dbReference type="GO" id="GO:0000155">
    <property type="term" value="F:phosphorelay sensor kinase activity"/>
    <property type="evidence" value="ECO:0007669"/>
    <property type="project" value="InterPro"/>
</dbReference>
<organism evidence="14 15">
    <name type="scientific">Petropleomorpha daqingensis</name>
    <dbReference type="NCBI Taxonomy" id="2026353"/>
    <lineage>
        <taxon>Bacteria</taxon>
        <taxon>Bacillati</taxon>
        <taxon>Actinomycetota</taxon>
        <taxon>Actinomycetes</taxon>
        <taxon>Geodermatophilales</taxon>
        <taxon>Geodermatophilaceae</taxon>
        <taxon>Petropleomorpha</taxon>
    </lineage>
</organism>
<dbReference type="EMBL" id="JACBZT010000001">
    <property type="protein sequence ID" value="NYJ07024.1"/>
    <property type="molecule type" value="Genomic_DNA"/>
</dbReference>
<comment type="caution">
    <text evidence="14">The sequence shown here is derived from an EMBL/GenBank/DDBJ whole genome shotgun (WGS) entry which is preliminary data.</text>
</comment>
<evidence type="ECO:0000256" key="1">
    <source>
        <dbReference type="ARBA" id="ARBA00000085"/>
    </source>
</evidence>
<dbReference type="GO" id="GO:0005886">
    <property type="term" value="C:plasma membrane"/>
    <property type="evidence" value="ECO:0007669"/>
    <property type="project" value="UniProtKB-SubCell"/>
</dbReference>
<dbReference type="PRINTS" id="PR00344">
    <property type="entry name" value="BCTRLSENSOR"/>
</dbReference>
<comment type="subcellular location">
    <subcellularLocation>
        <location evidence="2">Cell membrane</location>
    </subcellularLocation>
</comment>
<evidence type="ECO:0000256" key="3">
    <source>
        <dbReference type="ARBA" id="ARBA00012438"/>
    </source>
</evidence>
<dbReference type="Pfam" id="PF00512">
    <property type="entry name" value="HisKA"/>
    <property type="match status" value="1"/>
</dbReference>
<evidence type="ECO:0000256" key="5">
    <source>
        <dbReference type="ARBA" id="ARBA00022679"/>
    </source>
</evidence>
<dbReference type="CDD" id="cd00082">
    <property type="entry name" value="HisKA"/>
    <property type="match status" value="1"/>
</dbReference>